<dbReference type="EnsemblMetazoa" id="OVOC11563.1">
    <property type="protein sequence ID" value="OVOC11563.1"/>
    <property type="gene ID" value="WBGene00248372"/>
</dbReference>
<reference evidence="1" key="2">
    <citation type="submission" date="2022-06" db="UniProtKB">
        <authorList>
            <consortium name="EnsemblMetazoa"/>
        </authorList>
    </citation>
    <scope>IDENTIFICATION</scope>
</reference>
<reference evidence="2" key="1">
    <citation type="submission" date="2013-10" db="EMBL/GenBank/DDBJ databases">
        <title>Genome sequencing of Onchocerca volvulus.</title>
        <authorList>
            <person name="Cotton J."/>
            <person name="Tsai J."/>
            <person name="Stanley E."/>
            <person name="Tracey A."/>
            <person name="Holroyd N."/>
            <person name="Lustigman S."/>
            <person name="Berriman M."/>
        </authorList>
    </citation>
    <scope>NUCLEOTIDE SEQUENCE</scope>
</reference>
<protein>
    <recommendedName>
        <fullName evidence="3">Integrase catalytic domain-containing protein</fullName>
    </recommendedName>
</protein>
<keyword evidence="2" id="KW-1185">Reference proteome</keyword>
<dbReference type="InterPro" id="IPR036397">
    <property type="entry name" value="RNaseH_sf"/>
</dbReference>
<evidence type="ECO:0000313" key="1">
    <source>
        <dbReference type="EnsemblMetazoa" id="OVOC11563.1"/>
    </source>
</evidence>
<proteinExistence type="predicted"/>
<sequence>MGKNGTASKRWVALFTCPVTRAIHMEVMKNMSAEAFMQTFRRFVCRRRRPDFMSSDNAKNFVLASKLIQENSNQDEKPLKWQFITPEAPWQGSVYERMVGVVKRTLQRAVKKNLLEEGEFTTLINEIEFLVNERLLVDYERDGEQVLCPGDFLWPDYNMRRIHWNMRTICMRMTNRTYLFSKI</sequence>
<accession>A0A8R1TL54</accession>
<dbReference type="AlphaFoldDB" id="A0A8R1TL54"/>
<evidence type="ECO:0008006" key="3">
    <source>
        <dbReference type="Google" id="ProtNLM"/>
    </source>
</evidence>
<dbReference type="Gene3D" id="3.30.420.10">
    <property type="entry name" value="Ribonuclease H-like superfamily/Ribonuclease H"/>
    <property type="match status" value="1"/>
</dbReference>
<dbReference type="GO" id="GO:0003676">
    <property type="term" value="F:nucleic acid binding"/>
    <property type="evidence" value="ECO:0007669"/>
    <property type="project" value="InterPro"/>
</dbReference>
<dbReference type="EMBL" id="CMVM020000376">
    <property type="status" value="NOT_ANNOTATED_CDS"/>
    <property type="molecule type" value="Genomic_DNA"/>
</dbReference>
<organism evidence="1 2">
    <name type="scientific">Onchocerca volvulus</name>
    <dbReference type="NCBI Taxonomy" id="6282"/>
    <lineage>
        <taxon>Eukaryota</taxon>
        <taxon>Metazoa</taxon>
        <taxon>Ecdysozoa</taxon>
        <taxon>Nematoda</taxon>
        <taxon>Chromadorea</taxon>
        <taxon>Rhabditida</taxon>
        <taxon>Spirurina</taxon>
        <taxon>Spiruromorpha</taxon>
        <taxon>Filarioidea</taxon>
        <taxon>Onchocercidae</taxon>
        <taxon>Onchocerca</taxon>
    </lineage>
</organism>
<evidence type="ECO:0000313" key="2">
    <source>
        <dbReference type="Proteomes" id="UP000024404"/>
    </source>
</evidence>
<dbReference type="PANTHER" id="PTHR47331">
    <property type="entry name" value="PHD-TYPE DOMAIN-CONTAINING PROTEIN"/>
    <property type="match status" value="1"/>
</dbReference>
<dbReference type="SUPFAM" id="SSF53098">
    <property type="entry name" value="Ribonuclease H-like"/>
    <property type="match status" value="1"/>
</dbReference>
<dbReference type="Proteomes" id="UP000024404">
    <property type="component" value="Unassembled WGS sequence"/>
</dbReference>
<name>A0A8R1TL54_ONCVO</name>
<dbReference type="OMA" id="LANIFWN"/>
<dbReference type="PANTHER" id="PTHR47331:SF2">
    <property type="match status" value="1"/>
</dbReference>
<dbReference type="InterPro" id="IPR012337">
    <property type="entry name" value="RNaseH-like_sf"/>
</dbReference>